<evidence type="ECO:0000313" key="2">
    <source>
        <dbReference type="Proteomes" id="UP000006591"/>
    </source>
</evidence>
<keyword evidence="2" id="KW-1185">Reference proteome</keyword>
<dbReference type="HOGENOM" id="CLU_2965054_0_0_1"/>
<reference evidence="1" key="2">
    <citation type="submission" date="2018-04" db="EMBL/GenBank/DDBJ databases">
        <title>OnivRS2 (Oryza nivara Reference Sequence Version 2).</title>
        <authorList>
            <person name="Zhang J."/>
            <person name="Kudrna D."/>
            <person name="Lee S."/>
            <person name="Talag J."/>
            <person name="Rajasekar S."/>
            <person name="Welchert J."/>
            <person name="Hsing Y.-I."/>
            <person name="Wing R.A."/>
        </authorList>
    </citation>
    <scope>NUCLEOTIDE SEQUENCE [LARGE SCALE GENOMIC DNA]</scope>
    <source>
        <strain evidence="1">SL10</strain>
    </source>
</reference>
<dbReference type="Proteomes" id="UP000006591">
    <property type="component" value="Chromosome 7"/>
</dbReference>
<dbReference type="EnsemblPlants" id="ONIVA07G02540.1">
    <property type="protein sequence ID" value="ONIVA07G02540.1"/>
    <property type="gene ID" value="ONIVA07G02540"/>
</dbReference>
<dbReference type="Gramene" id="ONIVA07G02540.1">
    <property type="protein sequence ID" value="ONIVA07G02540.1"/>
    <property type="gene ID" value="ONIVA07G02540"/>
</dbReference>
<dbReference type="OMA" id="VWRCVFF"/>
<dbReference type="AlphaFoldDB" id="A0A0E0HWY6"/>
<reference evidence="1" key="1">
    <citation type="submission" date="2015-04" db="UniProtKB">
        <authorList>
            <consortium name="EnsemblPlants"/>
        </authorList>
    </citation>
    <scope>IDENTIFICATION</scope>
    <source>
        <strain evidence="1">SL10</strain>
    </source>
</reference>
<proteinExistence type="predicted"/>
<organism evidence="1">
    <name type="scientific">Oryza nivara</name>
    <name type="common">Indian wild rice</name>
    <name type="synonym">Oryza sativa f. spontanea</name>
    <dbReference type="NCBI Taxonomy" id="4536"/>
    <lineage>
        <taxon>Eukaryota</taxon>
        <taxon>Viridiplantae</taxon>
        <taxon>Streptophyta</taxon>
        <taxon>Embryophyta</taxon>
        <taxon>Tracheophyta</taxon>
        <taxon>Spermatophyta</taxon>
        <taxon>Magnoliopsida</taxon>
        <taxon>Liliopsida</taxon>
        <taxon>Poales</taxon>
        <taxon>Poaceae</taxon>
        <taxon>BOP clade</taxon>
        <taxon>Oryzoideae</taxon>
        <taxon>Oryzeae</taxon>
        <taxon>Oryzinae</taxon>
        <taxon>Oryza</taxon>
    </lineage>
</organism>
<evidence type="ECO:0000313" key="1">
    <source>
        <dbReference type="EnsemblPlants" id="ONIVA07G02540.1"/>
    </source>
</evidence>
<accession>A0A0E0HWY6</accession>
<name>A0A0E0HWY6_ORYNI</name>
<sequence>MGETNIVLSAMHKRQSNIFSLCHVAQFVWRCVFFAFNIPHPVTPKTFSVIFMSFYWLHFWSKMLPQE</sequence>
<protein>
    <submittedName>
        <fullName evidence="1">Uncharacterized protein</fullName>
    </submittedName>
</protein>